<keyword evidence="2" id="KW-0472">Membrane</keyword>
<keyword evidence="2" id="KW-0812">Transmembrane</keyword>
<keyword evidence="4" id="KW-1185">Reference proteome</keyword>
<keyword evidence="2" id="KW-1133">Transmembrane helix</keyword>
<dbReference type="AlphaFoldDB" id="A0A0D2BN34"/>
<dbReference type="RefSeq" id="XP_016240181.1">
    <property type="nucleotide sequence ID" value="XM_016374905.1"/>
</dbReference>
<evidence type="ECO:0000256" key="1">
    <source>
        <dbReference type="SAM" id="MobiDB-lite"/>
    </source>
</evidence>
<dbReference type="OrthoDB" id="4127469at2759"/>
<dbReference type="Proteomes" id="UP000053328">
    <property type="component" value="Unassembled WGS sequence"/>
</dbReference>
<organism evidence="3 4">
    <name type="scientific">Exophiala spinifera</name>
    <dbReference type="NCBI Taxonomy" id="91928"/>
    <lineage>
        <taxon>Eukaryota</taxon>
        <taxon>Fungi</taxon>
        <taxon>Dikarya</taxon>
        <taxon>Ascomycota</taxon>
        <taxon>Pezizomycotina</taxon>
        <taxon>Eurotiomycetes</taxon>
        <taxon>Chaetothyriomycetidae</taxon>
        <taxon>Chaetothyriales</taxon>
        <taxon>Herpotrichiellaceae</taxon>
        <taxon>Exophiala</taxon>
    </lineage>
</organism>
<reference evidence="3 4" key="1">
    <citation type="submission" date="2015-01" db="EMBL/GenBank/DDBJ databases">
        <title>The Genome Sequence of Exophiala spinifera CBS89968.</title>
        <authorList>
            <consortium name="The Broad Institute Genomics Platform"/>
            <person name="Cuomo C."/>
            <person name="de Hoog S."/>
            <person name="Gorbushina A."/>
            <person name="Stielow B."/>
            <person name="Teixiera M."/>
            <person name="Abouelleil A."/>
            <person name="Chapman S.B."/>
            <person name="Priest M."/>
            <person name="Young S.K."/>
            <person name="Wortman J."/>
            <person name="Nusbaum C."/>
            <person name="Birren B."/>
        </authorList>
    </citation>
    <scope>NUCLEOTIDE SEQUENCE [LARGE SCALE GENOMIC DNA]</scope>
    <source>
        <strain evidence="3 4">CBS 89968</strain>
    </source>
</reference>
<feature type="transmembrane region" description="Helical" evidence="2">
    <location>
        <begin position="31"/>
        <end position="48"/>
    </location>
</feature>
<gene>
    <name evidence="3" type="ORF">PV08_00540</name>
</gene>
<dbReference type="HOGENOM" id="CLU_1677652_0_0_1"/>
<accession>A0A0D2BN34</accession>
<dbReference type="InterPro" id="IPR011431">
    <property type="entry name" value="Trafficking_Pga2"/>
</dbReference>
<dbReference type="VEuPathDB" id="FungiDB:PV08_00540"/>
<evidence type="ECO:0000313" key="3">
    <source>
        <dbReference type="EMBL" id="KIW19965.1"/>
    </source>
</evidence>
<dbReference type="EMBL" id="KN847492">
    <property type="protein sequence ID" value="KIW19965.1"/>
    <property type="molecule type" value="Genomic_DNA"/>
</dbReference>
<feature type="compositionally biased region" description="Basic and acidic residues" evidence="1">
    <location>
        <begin position="134"/>
        <end position="146"/>
    </location>
</feature>
<protein>
    <submittedName>
        <fullName evidence="3">Uncharacterized protein</fullName>
    </submittedName>
</protein>
<evidence type="ECO:0000256" key="2">
    <source>
        <dbReference type="SAM" id="Phobius"/>
    </source>
</evidence>
<evidence type="ECO:0000313" key="4">
    <source>
        <dbReference type="Proteomes" id="UP000053328"/>
    </source>
</evidence>
<proteinExistence type="predicted"/>
<feature type="region of interest" description="Disordered" evidence="1">
    <location>
        <begin position="79"/>
        <end position="147"/>
    </location>
</feature>
<dbReference type="GeneID" id="27327623"/>
<sequence>MVEYIPPPEDFSHLNAVQRYMQKGQLDRQDYIWLFIIVLAYFTARPYIQKFFKWWMGSEEQKEGEQVMTEYFQSKAKVGPNAIRGTESEEPSLIPEKPGDASASGRNVDQKGGVVNRKAKGKSGEEQLLDWDDEPARHPTEGDKNDVVAWMDKWTNDAE</sequence>
<name>A0A0D2BN34_9EURO</name>
<dbReference type="Pfam" id="PF07543">
    <property type="entry name" value="PGA2"/>
    <property type="match status" value="1"/>
</dbReference>